<reference evidence="2 3" key="1">
    <citation type="journal article" date="2010" name="Syst. Appl. Microbiol.">
        <title>Four new species of Chryseobacterium from the rhizosphere of coastal sand dune plants, Chryseobacterium elymi sp. nov., Chryseobacterium hagamense sp. nov., Chryseobacterium lathyri sp. nov. and Chryseobacterium rhizosphaerae sp. nov.</title>
        <authorList>
            <person name="Cho S.H."/>
            <person name="Lee K.S."/>
            <person name="Shin D.S."/>
            <person name="Han J.H."/>
            <person name="Park K.S."/>
            <person name="Lee C.H."/>
            <person name="Park K.H."/>
            <person name="Kim S.B."/>
        </authorList>
    </citation>
    <scope>NUCLEOTIDE SEQUENCE [LARGE SCALE GENOMIC DNA]</scope>
    <source>
        <strain evidence="2 3">KCTC 22547</strain>
    </source>
</reference>
<dbReference type="InterPro" id="IPR005025">
    <property type="entry name" value="FMN_Rdtase-like_dom"/>
</dbReference>
<dbReference type="EMBL" id="QNUH01000012">
    <property type="protein sequence ID" value="REC76105.1"/>
    <property type="molecule type" value="Genomic_DNA"/>
</dbReference>
<dbReference type="PANTHER" id="PTHR30543">
    <property type="entry name" value="CHROMATE REDUCTASE"/>
    <property type="match status" value="1"/>
</dbReference>
<sequence length="175" mass="19308">MVPGKKILVIIGSATKNSSNLKLIEQVLEKHPDTDFHIYDDLSALPHFDTSLTDTDTPDEILKIREEIENSAGVLFSTPEYIFSIPGRLKNLLDWCVSTTVFSEKPVAVITASANGEKGHEELVMILNTLGAKTEDQHQLLIKGIKGKFNDNGLVENNIFAQVSTLITDFENAVL</sequence>
<feature type="domain" description="NADPH-dependent FMN reductase-like" evidence="1">
    <location>
        <begin position="6"/>
        <end position="142"/>
    </location>
</feature>
<dbReference type="PANTHER" id="PTHR30543:SF21">
    <property type="entry name" value="NAD(P)H-DEPENDENT FMN REDUCTASE LOT6"/>
    <property type="match status" value="1"/>
</dbReference>
<protein>
    <submittedName>
        <fullName evidence="2">FMN reductase</fullName>
    </submittedName>
</protein>
<dbReference type="SUPFAM" id="SSF52218">
    <property type="entry name" value="Flavoproteins"/>
    <property type="match status" value="1"/>
</dbReference>
<dbReference type="OrthoDB" id="9812295at2"/>
<dbReference type="GO" id="GO:0010181">
    <property type="term" value="F:FMN binding"/>
    <property type="evidence" value="ECO:0007669"/>
    <property type="project" value="TreeGrafter"/>
</dbReference>
<comment type="caution">
    <text evidence="2">The sequence shown here is derived from an EMBL/GenBank/DDBJ whole genome shotgun (WGS) entry which is preliminary data.</text>
</comment>
<proteinExistence type="predicted"/>
<dbReference type="Pfam" id="PF03358">
    <property type="entry name" value="FMN_red"/>
    <property type="match status" value="1"/>
</dbReference>
<dbReference type="GO" id="GO:0016491">
    <property type="term" value="F:oxidoreductase activity"/>
    <property type="evidence" value="ECO:0007669"/>
    <property type="project" value="InterPro"/>
</dbReference>
<dbReference type="InterPro" id="IPR050712">
    <property type="entry name" value="NAD(P)H-dep_reductase"/>
</dbReference>
<keyword evidence="3" id="KW-1185">Reference proteome</keyword>
<accession>A0A3D9DDM2</accession>
<dbReference type="Proteomes" id="UP000257030">
    <property type="component" value="Unassembled WGS sequence"/>
</dbReference>
<gene>
    <name evidence="2" type="ORF">DRF60_14580</name>
</gene>
<dbReference type="GO" id="GO:0005829">
    <property type="term" value="C:cytosol"/>
    <property type="evidence" value="ECO:0007669"/>
    <property type="project" value="TreeGrafter"/>
</dbReference>
<dbReference type="Gene3D" id="3.40.50.360">
    <property type="match status" value="1"/>
</dbReference>
<name>A0A3D9DDM2_9FLAO</name>
<dbReference type="InterPro" id="IPR029039">
    <property type="entry name" value="Flavoprotein-like_sf"/>
</dbReference>
<evidence type="ECO:0000259" key="1">
    <source>
        <dbReference type="Pfam" id="PF03358"/>
    </source>
</evidence>
<dbReference type="RefSeq" id="WP_116012752.1">
    <property type="nucleotide sequence ID" value="NZ_QNUH01000012.1"/>
</dbReference>
<evidence type="ECO:0000313" key="3">
    <source>
        <dbReference type="Proteomes" id="UP000257030"/>
    </source>
</evidence>
<dbReference type="AlphaFoldDB" id="A0A3D9DDM2"/>
<organism evidence="2 3">
    <name type="scientific">Chryseobacterium elymi</name>
    <dbReference type="NCBI Taxonomy" id="395936"/>
    <lineage>
        <taxon>Bacteria</taxon>
        <taxon>Pseudomonadati</taxon>
        <taxon>Bacteroidota</taxon>
        <taxon>Flavobacteriia</taxon>
        <taxon>Flavobacteriales</taxon>
        <taxon>Weeksellaceae</taxon>
        <taxon>Chryseobacterium group</taxon>
        <taxon>Chryseobacterium</taxon>
    </lineage>
</organism>
<evidence type="ECO:0000313" key="2">
    <source>
        <dbReference type="EMBL" id="REC76105.1"/>
    </source>
</evidence>